<dbReference type="EMBL" id="GL348719">
    <property type="protein sequence ID" value="EFH46677.1"/>
    <property type="molecule type" value="Genomic_DNA"/>
</dbReference>
<dbReference type="HOGENOM" id="CLU_1837839_0_0_1"/>
<proteinExistence type="predicted"/>
<organism evidence="5">
    <name type="scientific">Arabidopsis lyrata subsp. lyrata</name>
    <name type="common">Lyre-leaved rock-cress</name>
    <dbReference type="NCBI Taxonomy" id="81972"/>
    <lineage>
        <taxon>Eukaryota</taxon>
        <taxon>Viridiplantae</taxon>
        <taxon>Streptophyta</taxon>
        <taxon>Embryophyta</taxon>
        <taxon>Tracheophyta</taxon>
        <taxon>Spermatophyta</taxon>
        <taxon>Magnoliopsida</taxon>
        <taxon>eudicotyledons</taxon>
        <taxon>Gunneridae</taxon>
        <taxon>Pentapetalae</taxon>
        <taxon>rosids</taxon>
        <taxon>malvids</taxon>
        <taxon>Brassicales</taxon>
        <taxon>Brassicaceae</taxon>
        <taxon>Camelineae</taxon>
        <taxon>Arabidopsis</taxon>
    </lineage>
</organism>
<comment type="subcellular location">
    <subcellularLocation>
        <location evidence="1">Nucleus</location>
        <location evidence="1">Nucleolus</location>
    </subcellularLocation>
</comment>
<evidence type="ECO:0000313" key="4">
    <source>
        <dbReference type="EMBL" id="EFH46677.1"/>
    </source>
</evidence>
<keyword evidence="2" id="KW-0539">Nucleus</keyword>
<evidence type="ECO:0000256" key="2">
    <source>
        <dbReference type="ARBA" id="ARBA00023242"/>
    </source>
</evidence>
<keyword evidence="5" id="KW-1185">Reference proteome</keyword>
<name>D7MHP7_ARALL</name>
<evidence type="ECO:0000259" key="3">
    <source>
        <dbReference type="Pfam" id="PF08698"/>
    </source>
</evidence>
<gene>
    <name evidence="4" type="ORF">ARALYDRAFT_659047</name>
</gene>
<dbReference type="GO" id="GO:0006396">
    <property type="term" value="P:RNA processing"/>
    <property type="evidence" value="ECO:0007669"/>
    <property type="project" value="TreeGrafter"/>
</dbReference>
<dbReference type="Pfam" id="PF08698">
    <property type="entry name" value="Fcf2"/>
    <property type="match status" value="1"/>
</dbReference>
<dbReference type="AlphaFoldDB" id="D7MHP7"/>
<dbReference type="GO" id="GO:0003723">
    <property type="term" value="F:RNA binding"/>
    <property type="evidence" value="ECO:0007669"/>
    <property type="project" value="TreeGrafter"/>
</dbReference>
<dbReference type="Gramene" id="Al_scaffold_0007_3102">
    <property type="protein sequence ID" value="Al_scaffold_0007_3102"/>
    <property type="gene ID" value="Al_scaffold_0007_3102"/>
</dbReference>
<dbReference type="STRING" id="81972.D7MHP7"/>
<evidence type="ECO:0000313" key="5">
    <source>
        <dbReference type="Proteomes" id="UP000008694"/>
    </source>
</evidence>
<evidence type="ECO:0000256" key="1">
    <source>
        <dbReference type="ARBA" id="ARBA00004604"/>
    </source>
</evidence>
<sequence>MVETKQLIGLKWEPKLLGLSLRPENWFDMPAPTLTPVLKRDLQFLKLRTVMDPSVSRSKLAEMYFQASFRTIGSVIEPAEELYGRLTKKNIKASLAEELVSDPKTSRYRSCEINNIRHLVPSTIIQKFEAESVNRQKSKD</sequence>
<feature type="domain" description="Fcf2 pre-rRNA processing C-terminal" evidence="3">
    <location>
        <begin position="24"/>
        <end position="109"/>
    </location>
</feature>
<dbReference type="InterPro" id="IPR014810">
    <property type="entry name" value="Fcf2_C"/>
</dbReference>
<protein>
    <submittedName>
        <fullName evidence="4">Predicted protein</fullName>
    </submittedName>
</protein>
<dbReference type="Proteomes" id="UP000008694">
    <property type="component" value="Unassembled WGS sequence"/>
</dbReference>
<accession>D7MHP7</accession>
<dbReference type="InterPro" id="IPR039883">
    <property type="entry name" value="Fcf2/DNTTIP2"/>
</dbReference>
<dbReference type="PANTHER" id="PTHR21686:SF12">
    <property type="entry name" value="DEOXYNUCLEOTIDYLTRANSFERASE TERMINAL-INTERACTING PROTEIN 2"/>
    <property type="match status" value="1"/>
</dbReference>
<dbReference type="eggNOG" id="KOG3100">
    <property type="taxonomic scope" value="Eukaryota"/>
</dbReference>
<dbReference type="PANTHER" id="PTHR21686">
    <property type="entry name" value="DEOXYNUCLEOTIDYLTRANSFERASE TERMINAL-INTERACTING PROTEIN 2"/>
    <property type="match status" value="1"/>
</dbReference>
<reference evidence="5" key="1">
    <citation type="journal article" date="2011" name="Nat. Genet.">
        <title>The Arabidopsis lyrata genome sequence and the basis of rapid genome size change.</title>
        <authorList>
            <person name="Hu T.T."/>
            <person name="Pattyn P."/>
            <person name="Bakker E.G."/>
            <person name="Cao J."/>
            <person name="Cheng J.-F."/>
            <person name="Clark R.M."/>
            <person name="Fahlgren N."/>
            <person name="Fawcett J.A."/>
            <person name="Grimwood J."/>
            <person name="Gundlach H."/>
            <person name="Haberer G."/>
            <person name="Hollister J.D."/>
            <person name="Ossowski S."/>
            <person name="Ottilar R.P."/>
            <person name="Salamov A.A."/>
            <person name="Schneeberger K."/>
            <person name="Spannagl M."/>
            <person name="Wang X."/>
            <person name="Yang L."/>
            <person name="Nasrallah M.E."/>
            <person name="Bergelson J."/>
            <person name="Carrington J.C."/>
            <person name="Gaut B.S."/>
            <person name="Schmutz J."/>
            <person name="Mayer K.F.X."/>
            <person name="Van de Peer Y."/>
            <person name="Grigoriev I.V."/>
            <person name="Nordborg M."/>
            <person name="Weigel D."/>
            <person name="Guo Y.-L."/>
        </authorList>
    </citation>
    <scope>NUCLEOTIDE SEQUENCE [LARGE SCALE GENOMIC DNA]</scope>
    <source>
        <strain evidence="5">cv. MN47</strain>
    </source>
</reference>
<dbReference type="GO" id="GO:0005730">
    <property type="term" value="C:nucleolus"/>
    <property type="evidence" value="ECO:0007669"/>
    <property type="project" value="UniProtKB-SubCell"/>
</dbReference>